<evidence type="ECO:0000313" key="2">
    <source>
        <dbReference type="EMBL" id="MBR8646000.1"/>
    </source>
</evidence>
<keyword evidence="1" id="KW-0472">Membrane</keyword>
<name>A0A941FQY0_9BACI</name>
<organism evidence="2 3">
    <name type="scientific">Peribacillus frigoritolerans</name>
    <dbReference type="NCBI Taxonomy" id="450367"/>
    <lineage>
        <taxon>Bacteria</taxon>
        <taxon>Bacillati</taxon>
        <taxon>Bacillota</taxon>
        <taxon>Bacilli</taxon>
        <taxon>Bacillales</taxon>
        <taxon>Bacillaceae</taxon>
        <taxon>Peribacillus</taxon>
    </lineage>
</organism>
<dbReference type="EMBL" id="JAGTPW010000062">
    <property type="protein sequence ID" value="MBR8646000.1"/>
    <property type="molecule type" value="Genomic_DNA"/>
</dbReference>
<keyword evidence="1" id="KW-0812">Transmembrane</keyword>
<evidence type="ECO:0000313" key="3">
    <source>
        <dbReference type="Proteomes" id="UP000680045"/>
    </source>
</evidence>
<comment type="caution">
    <text evidence="2">The sequence shown here is derived from an EMBL/GenBank/DDBJ whole genome shotgun (WGS) entry which is preliminary data.</text>
</comment>
<accession>A0A941FQY0</accession>
<reference evidence="2" key="1">
    <citation type="submission" date="2021-04" db="EMBL/GenBank/DDBJ databases">
        <title>Whole genome sequencing of Enterococci isolates from hospitalized patients.</title>
        <authorList>
            <person name="Ogoti B.M."/>
            <person name="Onyambu F.G."/>
        </authorList>
    </citation>
    <scope>NUCLEOTIDE SEQUENCE</scope>
    <source>
        <strain evidence="2">242</strain>
    </source>
</reference>
<protein>
    <submittedName>
        <fullName evidence="2">Uncharacterized protein</fullName>
    </submittedName>
</protein>
<evidence type="ECO:0000256" key="1">
    <source>
        <dbReference type="SAM" id="Phobius"/>
    </source>
</evidence>
<keyword evidence="1" id="KW-1133">Transmembrane helix</keyword>
<sequence>MQTTILSMDEITKICAEKYDSMYVDVIDTELTSLFIYPILVNRVCYACIIVIVPRKLTQMENIIVERGASVLALELAKRQLLTEFHNKKIHDFYSDLLKMRTPTSFINRGWSMELI</sequence>
<dbReference type="AlphaFoldDB" id="A0A941FQY0"/>
<gene>
    <name evidence="2" type="ORF">KEH51_25025</name>
</gene>
<proteinExistence type="predicted"/>
<feature type="transmembrane region" description="Helical" evidence="1">
    <location>
        <begin position="34"/>
        <end position="53"/>
    </location>
</feature>
<dbReference type="Proteomes" id="UP000680045">
    <property type="component" value="Unassembled WGS sequence"/>
</dbReference>